<dbReference type="GO" id="GO:0005634">
    <property type="term" value="C:nucleus"/>
    <property type="evidence" value="ECO:0007669"/>
    <property type="project" value="TreeGrafter"/>
</dbReference>
<evidence type="ECO:0000256" key="1">
    <source>
        <dbReference type="SAM" id="MobiDB-lite"/>
    </source>
</evidence>
<reference evidence="3 4" key="1">
    <citation type="journal article" date="2014" name="Genome Announc.">
        <title>Genome Sequence of the Microsporidian Species Nematocida sp1 Strain ERTm6 (ATCC PRA-372).</title>
        <authorList>
            <person name="Bakowski M.A."/>
            <person name="Priest M."/>
            <person name="Young S."/>
            <person name="Cuomo C.A."/>
            <person name="Troemel E.R."/>
        </authorList>
    </citation>
    <scope>NUCLEOTIDE SEQUENCE [LARGE SCALE GENOMIC DNA]</scope>
    <source>
        <strain evidence="3 4">ERTm6</strain>
    </source>
</reference>
<dbReference type="GO" id="GO:0005524">
    <property type="term" value="F:ATP binding"/>
    <property type="evidence" value="ECO:0007669"/>
    <property type="project" value="InterPro"/>
</dbReference>
<keyword evidence="4" id="KW-1185">Reference proteome</keyword>
<dbReference type="PANTHER" id="PTHR24419:SF18">
    <property type="entry name" value="SERINE_THREONINE-PROTEIN KINASE HASPIN"/>
    <property type="match status" value="1"/>
</dbReference>
<dbReference type="Proteomes" id="UP000054524">
    <property type="component" value="Unassembled WGS sequence"/>
</dbReference>
<dbReference type="GeneID" id="77676639"/>
<dbReference type="OrthoDB" id="5327538at2759"/>
<dbReference type="HOGENOM" id="CLU_048617_0_0_1"/>
<feature type="region of interest" description="Disordered" evidence="1">
    <location>
        <begin position="92"/>
        <end position="123"/>
    </location>
</feature>
<sequence>MKIRTFGSKSKPPRKSLGVIAAPELLVLPGVKKTLQTLEILSHERDEDEKKPNENVWSAQKKESTTKIKIFANSTEKEQVHAIDTMSAVSVYSERNPSVRPASPSGHREDQAQPEVKKPKRARSEDILVDTDIGHASDIERKESISGNSFMNSEYIIEEANQIKEIQWMPFSTLPIAELKKLGESTFSEIYINKRTQTVYKIVPITKKKMYVKVEHTKIDHFIKECLIMERMNRSKYSAQMYNWYLVNERYPSALIEISRDWAQRNRKSAENIIPQANNSSGLFGVIEMEYCGCELEKLDWPSLTKEDCRLINTELLKCMKVMDSLQVEHRDLHQSNVLVRKTSSGAYRIKTIDYSLAHAVMRQDDSKAASVDILGITPDLLTYRAGSVLYTDIDRDLSWLFESTDDGEPHRKVYMEMNKAYTGNNRWRKKGDSNKFWISYLRKWMSDQIKKQS</sequence>
<evidence type="ECO:0000313" key="3">
    <source>
        <dbReference type="EMBL" id="KFG25687.1"/>
    </source>
</evidence>
<dbReference type="GO" id="GO:0072354">
    <property type="term" value="F:histone H3T3 kinase activity"/>
    <property type="evidence" value="ECO:0007669"/>
    <property type="project" value="TreeGrafter"/>
</dbReference>
<evidence type="ECO:0000259" key="2">
    <source>
        <dbReference type="PROSITE" id="PS50011"/>
    </source>
</evidence>
<feature type="region of interest" description="Disordered" evidence="1">
    <location>
        <begin position="43"/>
        <end position="62"/>
    </location>
</feature>
<accession>A0A086J0L9</accession>
<dbReference type="SUPFAM" id="SSF56112">
    <property type="entry name" value="Protein kinase-like (PK-like)"/>
    <property type="match status" value="1"/>
</dbReference>
<dbReference type="InterPro" id="IPR000719">
    <property type="entry name" value="Prot_kinase_dom"/>
</dbReference>
<comment type="caution">
    <text evidence="3">The sequence shown here is derived from an EMBL/GenBank/DDBJ whole genome shotgun (WGS) entry which is preliminary data.</text>
</comment>
<protein>
    <recommendedName>
        <fullName evidence="2">Protein kinase domain-containing protein</fullName>
    </recommendedName>
</protein>
<proteinExistence type="predicted"/>
<dbReference type="EMBL" id="AKIJ01000004">
    <property type="protein sequence ID" value="KFG25687.1"/>
    <property type="molecule type" value="Genomic_DNA"/>
</dbReference>
<dbReference type="RefSeq" id="XP_052904242.1">
    <property type="nucleotide sequence ID" value="XM_053049292.1"/>
</dbReference>
<gene>
    <name evidence="3" type="ORF">NESG_01666</name>
</gene>
<dbReference type="Gene3D" id="1.10.510.10">
    <property type="entry name" value="Transferase(Phosphotransferase) domain 1"/>
    <property type="match status" value="1"/>
</dbReference>
<dbReference type="AlphaFoldDB" id="A0A086J0L9"/>
<feature type="compositionally biased region" description="Basic and acidic residues" evidence="1">
    <location>
        <begin position="106"/>
        <end position="123"/>
    </location>
</feature>
<feature type="domain" description="Protein kinase" evidence="2">
    <location>
        <begin position="176"/>
        <end position="454"/>
    </location>
</feature>
<feature type="compositionally biased region" description="Basic and acidic residues" evidence="1">
    <location>
        <begin position="43"/>
        <end position="53"/>
    </location>
</feature>
<dbReference type="Gene3D" id="3.30.200.20">
    <property type="entry name" value="Phosphorylase Kinase, domain 1"/>
    <property type="match status" value="1"/>
</dbReference>
<evidence type="ECO:0000313" key="4">
    <source>
        <dbReference type="Proteomes" id="UP000054524"/>
    </source>
</evidence>
<dbReference type="InterPro" id="IPR011009">
    <property type="entry name" value="Kinase-like_dom_sf"/>
</dbReference>
<dbReference type="GO" id="GO:0005737">
    <property type="term" value="C:cytoplasm"/>
    <property type="evidence" value="ECO:0007669"/>
    <property type="project" value="TreeGrafter"/>
</dbReference>
<dbReference type="PANTHER" id="PTHR24419">
    <property type="entry name" value="INTERLEUKIN-1 RECEPTOR-ASSOCIATED KINASE"/>
    <property type="match status" value="1"/>
</dbReference>
<dbReference type="Pfam" id="PF12330">
    <property type="entry name" value="Haspin_kinase"/>
    <property type="match status" value="1"/>
</dbReference>
<organism evidence="3 4">
    <name type="scientific">Nematocida ausubeli (strain ATCC PRA-371 / ERTm2)</name>
    <name type="common">Nematode killer fungus</name>
    <dbReference type="NCBI Taxonomy" id="1913371"/>
    <lineage>
        <taxon>Eukaryota</taxon>
        <taxon>Fungi</taxon>
        <taxon>Fungi incertae sedis</taxon>
        <taxon>Microsporidia</taxon>
        <taxon>Nematocida</taxon>
    </lineage>
</organism>
<dbReference type="GO" id="GO:0000278">
    <property type="term" value="P:mitotic cell cycle"/>
    <property type="evidence" value="ECO:0007669"/>
    <property type="project" value="TreeGrafter"/>
</dbReference>
<dbReference type="PROSITE" id="PS50011">
    <property type="entry name" value="PROTEIN_KINASE_DOM"/>
    <property type="match status" value="1"/>
</dbReference>
<dbReference type="GO" id="GO:0035556">
    <property type="term" value="P:intracellular signal transduction"/>
    <property type="evidence" value="ECO:0007669"/>
    <property type="project" value="TreeGrafter"/>
</dbReference>
<name>A0A086J0L9_NEMA1</name>